<proteinExistence type="predicted"/>
<sequence>MTSELSEMPRIAAPVSVASLNGRKARDILIEPDTAECAALARYLELSALRKVRFHGTLAPVGAQDWELSGSLGATVVQPCSVTLAPVTTRIDERVIRRFTAELPEPEGDEVEMTIDETLEPLGTQIDLSATVIEALALAAPDFPRAQGVAMNEDGVLRAAPEGETPLDDDAVKPFAGLKALRDKLDPS</sequence>
<name>A0A3B0MG05_9RHOB</name>
<evidence type="ECO:0000313" key="1">
    <source>
        <dbReference type="EMBL" id="SUZ32508.1"/>
    </source>
</evidence>
<evidence type="ECO:0000313" key="2">
    <source>
        <dbReference type="Proteomes" id="UP000272908"/>
    </source>
</evidence>
<reference evidence="2" key="1">
    <citation type="submission" date="2018-08" db="EMBL/GenBank/DDBJ databases">
        <authorList>
            <person name="Rodrigo-Torres L."/>
            <person name="Arahal R. D."/>
            <person name="Lucena T."/>
        </authorList>
    </citation>
    <scope>NUCLEOTIDE SEQUENCE [LARGE SCALE GENOMIC DNA]</scope>
    <source>
        <strain evidence="2">CECT 7235</strain>
    </source>
</reference>
<gene>
    <name evidence="1" type="ORF">ROE7235_02269</name>
</gene>
<keyword evidence="2" id="KW-1185">Reference proteome</keyword>
<evidence type="ECO:0008006" key="3">
    <source>
        <dbReference type="Google" id="ProtNLM"/>
    </source>
</evidence>
<organism evidence="1 2">
    <name type="scientific">Roseinatronobacter ekhonensis</name>
    <dbReference type="NCBI Taxonomy" id="254356"/>
    <lineage>
        <taxon>Bacteria</taxon>
        <taxon>Pseudomonadati</taxon>
        <taxon>Pseudomonadota</taxon>
        <taxon>Alphaproteobacteria</taxon>
        <taxon>Rhodobacterales</taxon>
        <taxon>Paracoccaceae</taxon>
        <taxon>Roseinatronobacter</taxon>
    </lineage>
</organism>
<dbReference type="EMBL" id="UIHC01000022">
    <property type="protein sequence ID" value="SUZ32508.1"/>
    <property type="molecule type" value="Genomic_DNA"/>
</dbReference>
<dbReference type="AlphaFoldDB" id="A0A3B0MG05"/>
<accession>A0A3B0MG05</accession>
<dbReference type="InterPro" id="IPR003772">
    <property type="entry name" value="YceD"/>
</dbReference>
<dbReference type="OrthoDB" id="8443793at2"/>
<dbReference type="Pfam" id="PF02620">
    <property type="entry name" value="YceD"/>
    <property type="match status" value="1"/>
</dbReference>
<protein>
    <recommendedName>
        <fullName evidence="3">Large ribosomal RNA subunit accumulation protein YceD</fullName>
    </recommendedName>
</protein>
<dbReference type="RefSeq" id="WP_121095691.1">
    <property type="nucleotide sequence ID" value="NZ_UIHC01000022.1"/>
</dbReference>
<dbReference type="Proteomes" id="UP000272908">
    <property type="component" value="Unassembled WGS sequence"/>
</dbReference>